<comment type="caution">
    <text evidence="1">The sequence shown here is derived from an EMBL/GenBank/DDBJ whole genome shotgun (WGS) entry which is preliminary data.</text>
</comment>
<sequence length="142" mass="15831">MTIQRLMLFYTCCHNDHLVIPMLEHGTFELKLHGRVLHSFPRGSFNRPGLLRYRQALLLAAAKLSGWILYEHAGNEAALTSEALPELIETYRQAEENGCIGIACDVGPLFRDLIQAQALGKLQIPLLLSDKASEIESFISGL</sequence>
<name>A0ABP3GW97_9ALTE</name>
<protein>
    <submittedName>
        <fullName evidence="1">Uncharacterized protein</fullName>
    </submittedName>
</protein>
<evidence type="ECO:0000313" key="2">
    <source>
        <dbReference type="Proteomes" id="UP001501757"/>
    </source>
</evidence>
<keyword evidence="2" id="KW-1185">Reference proteome</keyword>
<dbReference type="EMBL" id="BAAAEI010000008">
    <property type="protein sequence ID" value="GAA0354074.1"/>
    <property type="molecule type" value="Genomic_DNA"/>
</dbReference>
<organism evidence="1 2">
    <name type="scientific">Bowmanella denitrificans</name>
    <dbReference type="NCBI Taxonomy" id="366582"/>
    <lineage>
        <taxon>Bacteria</taxon>
        <taxon>Pseudomonadati</taxon>
        <taxon>Pseudomonadota</taxon>
        <taxon>Gammaproteobacteria</taxon>
        <taxon>Alteromonadales</taxon>
        <taxon>Alteromonadaceae</taxon>
        <taxon>Bowmanella</taxon>
    </lineage>
</organism>
<dbReference type="Proteomes" id="UP001501757">
    <property type="component" value="Unassembled WGS sequence"/>
</dbReference>
<reference evidence="2" key="1">
    <citation type="journal article" date="2019" name="Int. J. Syst. Evol. Microbiol.">
        <title>The Global Catalogue of Microorganisms (GCM) 10K type strain sequencing project: providing services to taxonomists for standard genome sequencing and annotation.</title>
        <authorList>
            <consortium name="The Broad Institute Genomics Platform"/>
            <consortium name="The Broad Institute Genome Sequencing Center for Infectious Disease"/>
            <person name="Wu L."/>
            <person name="Ma J."/>
        </authorList>
    </citation>
    <scope>NUCLEOTIDE SEQUENCE [LARGE SCALE GENOMIC DNA]</scope>
    <source>
        <strain evidence="2">JCM 13378</strain>
    </source>
</reference>
<evidence type="ECO:0000313" key="1">
    <source>
        <dbReference type="EMBL" id="GAA0354074.1"/>
    </source>
</evidence>
<accession>A0ABP3GW97</accession>
<proteinExistence type="predicted"/>
<gene>
    <name evidence="1" type="ORF">GCM10009092_17980</name>
</gene>